<keyword evidence="3" id="KW-1185">Reference proteome</keyword>
<gene>
    <name evidence="2" type="ORF">GGQ97_000942</name>
</gene>
<evidence type="ECO:0000313" key="2">
    <source>
        <dbReference type="EMBL" id="NJC05149.1"/>
    </source>
</evidence>
<sequence length="179" mass="20182">MSTPATPQDSFFAQLSEMCGKAFEGRIVSPAVSADASFAGKKLVMHVRECSSETLRIPFHVGEDRSRTWVMTRIANGLRLKHDHRHEDGSPSEQTQYGGDTVDPGSSNRQQFPADAFSKEMFVRGNIPQSATNVWAMEVWQKRLFAYELRRPGRHFRVEFDLARPIPTPPPPWGAGRPR</sequence>
<name>A0A7X5Y4Q6_9SPHN</name>
<feature type="region of interest" description="Disordered" evidence="1">
    <location>
        <begin position="80"/>
        <end position="111"/>
    </location>
</feature>
<dbReference type="AlphaFoldDB" id="A0A7X5Y4Q6"/>
<comment type="caution">
    <text evidence="2">The sequence shown here is derived from an EMBL/GenBank/DDBJ whole genome shotgun (WGS) entry which is preliminary data.</text>
</comment>
<reference evidence="2 3" key="1">
    <citation type="submission" date="2020-03" db="EMBL/GenBank/DDBJ databases">
        <title>Genomic Encyclopedia of Type Strains, Phase IV (KMG-IV): sequencing the most valuable type-strain genomes for metagenomic binning, comparative biology and taxonomic classification.</title>
        <authorList>
            <person name="Goeker M."/>
        </authorList>
    </citation>
    <scope>NUCLEOTIDE SEQUENCE [LARGE SCALE GENOMIC DNA]</scope>
    <source>
        <strain evidence="2 3">DSM 16846</strain>
    </source>
</reference>
<dbReference type="EMBL" id="JAATJC010000001">
    <property type="protein sequence ID" value="NJC05149.1"/>
    <property type="molecule type" value="Genomic_DNA"/>
</dbReference>
<proteinExistence type="predicted"/>
<protein>
    <submittedName>
        <fullName evidence="2">Uncharacterized protein</fullName>
    </submittedName>
</protein>
<accession>A0A7X5Y4Q6</accession>
<organism evidence="2 3">
    <name type="scientific">Sphingomonas kaistensis</name>
    <dbReference type="NCBI Taxonomy" id="298708"/>
    <lineage>
        <taxon>Bacteria</taxon>
        <taxon>Pseudomonadati</taxon>
        <taxon>Pseudomonadota</taxon>
        <taxon>Alphaproteobacteria</taxon>
        <taxon>Sphingomonadales</taxon>
        <taxon>Sphingomonadaceae</taxon>
        <taxon>Sphingomonas</taxon>
    </lineage>
</organism>
<dbReference type="RefSeq" id="WP_342448450.1">
    <property type="nucleotide sequence ID" value="NZ_JAATJC010000001.1"/>
</dbReference>
<evidence type="ECO:0000256" key="1">
    <source>
        <dbReference type="SAM" id="MobiDB-lite"/>
    </source>
</evidence>
<evidence type="ECO:0000313" key="3">
    <source>
        <dbReference type="Proteomes" id="UP000558192"/>
    </source>
</evidence>
<dbReference type="Proteomes" id="UP000558192">
    <property type="component" value="Unassembled WGS sequence"/>
</dbReference>
<feature type="compositionally biased region" description="Polar residues" evidence="1">
    <location>
        <begin position="91"/>
        <end position="111"/>
    </location>
</feature>